<gene>
    <name evidence="2" type="ORF">GCM10023322_46930</name>
</gene>
<dbReference type="Gene3D" id="3.40.630.30">
    <property type="match status" value="1"/>
</dbReference>
<dbReference type="InterPro" id="IPR000182">
    <property type="entry name" value="GNAT_dom"/>
</dbReference>
<dbReference type="InterPro" id="IPR016181">
    <property type="entry name" value="Acyl_CoA_acyltransferase"/>
</dbReference>
<keyword evidence="3" id="KW-1185">Reference proteome</keyword>
<dbReference type="PANTHER" id="PTHR43441:SF10">
    <property type="entry name" value="ACETYLTRANSFERASE"/>
    <property type="match status" value="1"/>
</dbReference>
<evidence type="ECO:0000313" key="2">
    <source>
        <dbReference type="EMBL" id="GAA5190846.1"/>
    </source>
</evidence>
<organism evidence="2 3">
    <name type="scientific">Rugosimonospora acidiphila</name>
    <dbReference type="NCBI Taxonomy" id="556531"/>
    <lineage>
        <taxon>Bacteria</taxon>
        <taxon>Bacillati</taxon>
        <taxon>Actinomycetota</taxon>
        <taxon>Actinomycetes</taxon>
        <taxon>Micromonosporales</taxon>
        <taxon>Micromonosporaceae</taxon>
        <taxon>Rugosimonospora</taxon>
    </lineage>
</organism>
<dbReference type="PROSITE" id="PS51186">
    <property type="entry name" value="GNAT"/>
    <property type="match status" value="1"/>
</dbReference>
<dbReference type="PANTHER" id="PTHR43441">
    <property type="entry name" value="RIBOSOMAL-PROTEIN-SERINE ACETYLTRANSFERASE"/>
    <property type="match status" value="1"/>
</dbReference>
<reference evidence="3" key="1">
    <citation type="journal article" date="2019" name="Int. J. Syst. Evol. Microbiol.">
        <title>The Global Catalogue of Microorganisms (GCM) 10K type strain sequencing project: providing services to taxonomists for standard genome sequencing and annotation.</title>
        <authorList>
            <consortium name="The Broad Institute Genomics Platform"/>
            <consortium name="The Broad Institute Genome Sequencing Center for Infectious Disease"/>
            <person name="Wu L."/>
            <person name="Ma J."/>
        </authorList>
    </citation>
    <scope>NUCLEOTIDE SEQUENCE [LARGE SCALE GENOMIC DNA]</scope>
    <source>
        <strain evidence="3">JCM 18304</strain>
    </source>
</reference>
<evidence type="ECO:0000313" key="3">
    <source>
        <dbReference type="Proteomes" id="UP001501570"/>
    </source>
</evidence>
<dbReference type="SUPFAM" id="SSF55729">
    <property type="entry name" value="Acyl-CoA N-acyltransferases (Nat)"/>
    <property type="match status" value="1"/>
</dbReference>
<feature type="domain" description="N-acetyltransferase" evidence="1">
    <location>
        <begin position="16"/>
        <end position="187"/>
    </location>
</feature>
<dbReference type="EMBL" id="BAABJQ010000014">
    <property type="protein sequence ID" value="GAA5190846.1"/>
    <property type="molecule type" value="Genomic_DNA"/>
</dbReference>
<name>A0ABP9S376_9ACTN</name>
<dbReference type="Pfam" id="PF13302">
    <property type="entry name" value="Acetyltransf_3"/>
    <property type="match status" value="1"/>
</dbReference>
<accession>A0ABP9S376</accession>
<comment type="caution">
    <text evidence="2">The sequence shown here is derived from an EMBL/GenBank/DDBJ whole genome shotgun (WGS) entry which is preliminary data.</text>
</comment>
<evidence type="ECO:0000259" key="1">
    <source>
        <dbReference type="PROSITE" id="PS51186"/>
    </source>
</evidence>
<proteinExistence type="predicted"/>
<dbReference type="RefSeq" id="WP_345632867.1">
    <property type="nucleotide sequence ID" value="NZ_BAABJQ010000014.1"/>
</dbReference>
<dbReference type="InterPro" id="IPR051908">
    <property type="entry name" value="Ribosomal_N-acetyltransferase"/>
</dbReference>
<sequence length="188" mass="20890">MTVTLWVDATPSGPALLLRPWRESDLDALIEAHDDAAIRHWLRRPVRDQADAARWLEAESRGWRDGQRLGFAVCEDPTGTGGDRPVAHVVLNRAVPDREFAQVGYWTAARARGRGVAARAVEALTGWVFDSFAGEGLNRLDLLHQVDNLASCRVAEKAGYAFDRVLPARPPFPLDGHLHVRWADARAR</sequence>
<dbReference type="Proteomes" id="UP001501570">
    <property type="component" value="Unassembled WGS sequence"/>
</dbReference>
<protein>
    <submittedName>
        <fullName evidence="2">GNAT family N-acetyltransferase</fullName>
    </submittedName>
</protein>